<dbReference type="GO" id="GO:0046464">
    <property type="term" value="P:acylglycerol catabolic process"/>
    <property type="evidence" value="ECO:0007669"/>
    <property type="project" value="TreeGrafter"/>
</dbReference>
<dbReference type="GO" id="GO:0016020">
    <property type="term" value="C:membrane"/>
    <property type="evidence" value="ECO:0007669"/>
    <property type="project" value="TreeGrafter"/>
</dbReference>
<dbReference type="PRINTS" id="PR00111">
    <property type="entry name" value="ABHYDROLASE"/>
</dbReference>
<dbReference type="EC" id="3.1.1.2" evidence="2"/>
<dbReference type="Pfam" id="PF00561">
    <property type="entry name" value="Abhydrolase_1"/>
    <property type="match status" value="1"/>
</dbReference>
<keyword evidence="3" id="KW-1185">Reference proteome</keyword>
<evidence type="ECO:0000313" key="2">
    <source>
        <dbReference type="EMBL" id="SLN30224.1"/>
    </source>
</evidence>
<dbReference type="Proteomes" id="UP000193623">
    <property type="component" value="Unassembled WGS sequence"/>
</dbReference>
<reference evidence="2 3" key="1">
    <citation type="submission" date="2017-03" db="EMBL/GenBank/DDBJ databases">
        <authorList>
            <person name="Afonso C.L."/>
            <person name="Miller P.J."/>
            <person name="Scott M.A."/>
            <person name="Spackman E."/>
            <person name="Goraichik I."/>
            <person name="Dimitrov K.M."/>
            <person name="Suarez D.L."/>
            <person name="Swayne D.E."/>
        </authorList>
    </citation>
    <scope>NUCLEOTIDE SEQUENCE [LARGE SCALE GENOMIC DNA]</scope>
    <source>
        <strain evidence="2 3">CECT 8397</strain>
    </source>
</reference>
<dbReference type="PANTHER" id="PTHR43798:SF5">
    <property type="entry name" value="MONOACYLGLYCEROL LIPASE ABHD6"/>
    <property type="match status" value="1"/>
</dbReference>
<dbReference type="GO" id="GO:0004064">
    <property type="term" value="F:arylesterase activity"/>
    <property type="evidence" value="ECO:0007669"/>
    <property type="project" value="UniProtKB-EC"/>
</dbReference>
<dbReference type="EMBL" id="FWFT01000002">
    <property type="protein sequence ID" value="SLN30224.1"/>
    <property type="molecule type" value="Genomic_DNA"/>
</dbReference>
<sequence>MMGWLLPLIVLAGVAAMPFLAEGRRQSAETFRDRAPGRFAKLSAGVTHYRWLGAARGPVVVCVHGLSTPSPVWYALAQHLGQLGFRVLVYDLYGRGFSDAPKDAQTSEFFARQLDDLLVHQQINDDVTVIGFSMGGTIAAGFTAQHPDRVRRLILVASAGVWMRPDPWVEAACALPVVGAWIHHIIVARRERRALQAHLGQPFDIPGIIEAQLAEYNSKGFLPSLLSSRRNVLSETQEEAQRNIGRAGVPVVGIWAERDTVIPLKSLGTLTQWNRSVRQEVISDADHRVLYTHSAEVANLLTQILREDVSH</sequence>
<dbReference type="RefSeq" id="WP_085863821.1">
    <property type="nucleotide sequence ID" value="NZ_FWFT01000002.1"/>
</dbReference>
<protein>
    <submittedName>
        <fullName evidence="2">Arylesterase</fullName>
        <ecNumber evidence="2">3.1.1.2</ecNumber>
    </submittedName>
</protein>
<dbReference type="InterPro" id="IPR029058">
    <property type="entry name" value="AB_hydrolase_fold"/>
</dbReference>
<dbReference type="Gene3D" id="3.40.50.1820">
    <property type="entry name" value="alpha/beta hydrolase"/>
    <property type="match status" value="1"/>
</dbReference>
<keyword evidence="2" id="KW-0378">Hydrolase</keyword>
<evidence type="ECO:0000259" key="1">
    <source>
        <dbReference type="Pfam" id="PF00561"/>
    </source>
</evidence>
<dbReference type="AlphaFoldDB" id="A0A1Y5S125"/>
<evidence type="ECO:0000313" key="3">
    <source>
        <dbReference type="Proteomes" id="UP000193623"/>
    </source>
</evidence>
<proteinExistence type="predicted"/>
<dbReference type="InterPro" id="IPR050266">
    <property type="entry name" value="AB_hydrolase_sf"/>
</dbReference>
<name>A0A1Y5S125_9RHOB</name>
<dbReference type="OrthoDB" id="7267294at2"/>
<dbReference type="SUPFAM" id="SSF53474">
    <property type="entry name" value="alpha/beta-Hydrolases"/>
    <property type="match status" value="1"/>
</dbReference>
<gene>
    <name evidence="2" type="ORF">PSJ8397_01370</name>
</gene>
<dbReference type="InterPro" id="IPR000073">
    <property type="entry name" value="AB_hydrolase_1"/>
</dbReference>
<feature type="domain" description="AB hydrolase-1" evidence="1">
    <location>
        <begin position="58"/>
        <end position="165"/>
    </location>
</feature>
<dbReference type="GO" id="GO:0047372">
    <property type="term" value="F:monoacylglycerol lipase activity"/>
    <property type="evidence" value="ECO:0007669"/>
    <property type="project" value="TreeGrafter"/>
</dbReference>
<organism evidence="2 3">
    <name type="scientific">Pseudooctadecabacter jejudonensis</name>
    <dbReference type="NCBI Taxonomy" id="1391910"/>
    <lineage>
        <taxon>Bacteria</taxon>
        <taxon>Pseudomonadati</taxon>
        <taxon>Pseudomonadota</taxon>
        <taxon>Alphaproteobacteria</taxon>
        <taxon>Rhodobacterales</taxon>
        <taxon>Paracoccaceae</taxon>
        <taxon>Pseudooctadecabacter</taxon>
    </lineage>
</organism>
<accession>A0A1Y5S125</accession>
<dbReference type="PANTHER" id="PTHR43798">
    <property type="entry name" value="MONOACYLGLYCEROL LIPASE"/>
    <property type="match status" value="1"/>
</dbReference>